<keyword evidence="1" id="KW-1133">Transmembrane helix</keyword>
<keyword evidence="2" id="KW-0675">Receptor</keyword>
<dbReference type="Proteomes" id="UP000527355">
    <property type="component" value="Unassembled WGS sequence"/>
</dbReference>
<evidence type="ECO:0000313" key="2">
    <source>
        <dbReference type="EMBL" id="KAF6354907.1"/>
    </source>
</evidence>
<evidence type="ECO:0000313" key="3">
    <source>
        <dbReference type="Proteomes" id="UP000527355"/>
    </source>
</evidence>
<keyword evidence="1" id="KW-0472">Membrane</keyword>
<organism evidence="2 3">
    <name type="scientific">Myotis myotis</name>
    <name type="common">Greater mouse-eared bat</name>
    <name type="synonym">Vespertilio myotis</name>
    <dbReference type="NCBI Taxonomy" id="51298"/>
    <lineage>
        <taxon>Eukaryota</taxon>
        <taxon>Metazoa</taxon>
        <taxon>Chordata</taxon>
        <taxon>Craniata</taxon>
        <taxon>Vertebrata</taxon>
        <taxon>Euteleostomi</taxon>
        <taxon>Mammalia</taxon>
        <taxon>Eutheria</taxon>
        <taxon>Laurasiatheria</taxon>
        <taxon>Chiroptera</taxon>
        <taxon>Yangochiroptera</taxon>
        <taxon>Vespertilionidae</taxon>
        <taxon>Myotis</taxon>
    </lineage>
</organism>
<dbReference type="EMBL" id="JABWUV010000005">
    <property type="protein sequence ID" value="KAF6354907.1"/>
    <property type="molecule type" value="Genomic_DNA"/>
</dbReference>
<dbReference type="AlphaFoldDB" id="A0A7J7XYU4"/>
<proteinExistence type="predicted"/>
<feature type="transmembrane region" description="Helical" evidence="1">
    <location>
        <begin position="15"/>
        <end position="39"/>
    </location>
</feature>
<name>A0A7J7XYU4_MYOMY</name>
<keyword evidence="3" id="KW-1185">Reference proteome</keyword>
<evidence type="ECO:0000256" key="1">
    <source>
        <dbReference type="SAM" id="Phobius"/>
    </source>
</evidence>
<keyword evidence="1" id="KW-0812">Transmembrane</keyword>
<dbReference type="VEuPathDB" id="HostDB:GeneID_118656684"/>
<sequence length="80" mass="8909">MEHTHAHLAANSSSWSPGSACGLGLLPVVYYSLLLCLGLPDSLFWRKSPEQLWNCVIVFMTKQTADGPPEPLVPRHLFLY</sequence>
<protein>
    <submittedName>
        <fullName evidence="2">G protein-coupled receptor 139</fullName>
    </submittedName>
</protein>
<gene>
    <name evidence="2" type="ORF">mMyoMyo1_005891</name>
</gene>
<accession>A0A7J7XYU4</accession>
<reference evidence="2 3" key="1">
    <citation type="journal article" date="2020" name="Nature">
        <title>Six reference-quality genomes reveal evolution of bat adaptations.</title>
        <authorList>
            <person name="Jebb D."/>
            <person name="Huang Z."/>
            <person name="Pippel M."/>
            <person name="Hughes G.M."/>
            <person name="Lavrichenko K."/>
            <person name="Devanna P."/>
            <person name="Winkler S."/>
            <person name="Jermiin L.S."/>
            <person name="Skirmuntt E.C."/>
            <person name="Katzourakis A."/>
            <person name="Burkitt-Gray L."/>
            <person name="Ray D.A."/>
            <person name="Sullivan K.A.M."/>
            <person name="Roscito J.G."/>
            <person name="Kirilenko B.M."/>
            <person name="Davalos L.M."/>
            <person name="Corthals A.P."/>
            <person name="Power M.L."/>
            <person name="Jones G."/>
            <person name="Ransome R.D."/>
            <person name="Dechmann D.K.N."/>
            <person name="Locatelli A.G."/>
            <person name="Puechmaille S.J."/>
            <person name="Fedrigo O."/>
            <person name="Jarvis E.D."/>
            <person name="Hiller M."/>
            <person name="Vernes S.C."/>
            <person name="Myers E.W."/>
            <person name="Teeling E.C."/>
        </authorList>
    </citation>
    <scope>NUCLEOTIDE SEQUENCE [LARGE SCALE GENOMIC DNA]</scope>
    <source>
        <strain evidence="2">MMyoMyo1</strain>
        <tissue evidence="2">Flight muscle</tissue>
    </source>
</reference>
<comment type="caution">
    <text evidence="2">The sequence shown here is derived from an EMBL/GenBank/DDBJ whole genome shotgun (WGS) entry which is preliminary data.</text>
</comment>